<proteinExistence type="predicted"/>
<dbReference type="OrthoDB" id="10546658at2759"/>
<protein>
    <submittedName>
        <fullName evidence="1">Uncharacterized protein</fullName>
    </submittedName>
</protein>
<dbReference type="AlphaFoldDB" id="A0A3M7Q6Q7"/>
<comment type="caution">
    <text evidence="1">The sequence shown here is derived from an EMBL/GenBank/DDBJ whole genome shotgun (WGS) entry which is preliminary data.</text>
</comment>
<organism evidence="1 2">
    <name type="scientific">Brachionus plicatilis</name>
    <name type="common">Marine rotifer</name>
    <name type="synonym">Brachionus muelleri</name>
    <dbReference type="NCBI Taxonomy" id="10195"/>
    <lineage>
        <taxon>Eukaryota</taxon>
        <taxon>Metazoa</taxon>
        <taxon>Spiralia</taxon>
        <taxon>Gnathifera</taxon>
        <taxon>Rotifera</taxon>
        <taxon>Eurotatoria</taxon>
        <taxon>Monogononta</taxon>
        <taxon>Pseudotrocha</taxon>
        <taxon>Ploima</taxon>
        <taxon>Brachionidae</taxon>
        <taxon>Brachionus</taxon>
    </lineage>
</organism>
<reference evidence="1 2" key="1">
    <citation type="journal article" date="2018" name="Sci. Rep.">
        <title>Genomic signatures of local adaptation to the degree of environmental predictability in rotifers.</title>
        <authorList>
            <person name="Franch-Gras L."/>
            <person name="Hahn C."/>
            <person name="Garcia-Roger E.M."/>
            <person name="Carmona M.J."/>
            <person name="Serra M."/>
            <person name="Gomez A."/>
        </authorList>
    </citation>
    <scope>NUCLEOTIDE SEQUENCE [LARGE SCALE GENOMIC DNA]</scope>
    <source>
        <strain evidence="1">HYR1</strain>
    </source>
</reference>
<accession>A0A3M7Q6Q7</accession>
<dbReference type="EMBL" id="REGN01007219">
    <property type="protein sequence ID" value="RNA06929.1"/>
    <property type="molecule type" value="Genomic_DNA"/>
</dbReference>
<name>A0A3M7Q6Q7_BRAPC</name>
<sequence>MFVVIGMAPFLVPKYFRRSRNKIKICQTLATNDVVFDLADITLEYEEGKKVVLLEAYKTASNDRIIESKDNEKYSQLNWVSIGNPTISKILPQAEIFNFRPDGFDIFVELLNQENKKRLVDAIKKKYNISVSVDQVLTLKPGRFECRIELYDDGNKFFLNGKARDLNTFPIRVSFPYPDTNLAIERKALEKRLVKDNNDPDLEIKCEAYSQGQAYRENTLILSSKQMNQLNLADDIFGPESEVFVTRNQLNRLSQELYQKLNIIEEYQIAEKEFEQSFITEFLKQTAVYINQYTPFDKALSQLSSFSLAEDLKPDVIKEELSKTFVLKKRGTKDFLVLNDSLSNKSYVNSSMNIGSSGSVKIPFIKVGSTRDFAKSKAKDWEDSNSSYSEQLNELNNYDQNDVEWVKKGRMIVPRRIKVSKLVKSELNNDLKFSRIRREYYDAPFSRVFSFRTKLFDKISANDRNLLERTLILKDIYLEKAKSIIENDFDSVLNIQNGKWFVTFANRSIPLTAKLTGFKNKPKILYSVGMVGPVESYEILDEIITNTSIECKLDLSIYEVETKNCKCHCKHTQNGNQNIFFLKSGEKNYAPKVKYNKNRKKITDRINGNHYYPAFIFETHKISVKTNK</sequence>
<dbReference type="Proteomes" id="UP000276133">
    <property type="component" value="Unassembled WGS sequence"/>
</dbReference>
<evidence type="ECO:0000313" key="2">
    <source>
        <dbReference type="Proteomes" id="UP000276133"/>
    </source>
</evidence>
<evidence type="ECO:0000313" key="1">
    <source>
        <dbReference type="EMBL" id="RNA06929.1"/>
    </source>
</evidence>
<gene>
    <name evidence="1" type="ORF">BpHYR1_039935</name>
</gene>
<keyword evidence="2" id="KW-1185">Reference proteome</keyword>